<dbReference type="SFLD" id="SFLDS00001">
    <property type="entry name" value="Enolase"/>
    <property type="match status" value="1"/>
</dbReference>
<dbReference type="Proteomes" id="UP000613840">
    <property type="component" value="Unassembled WGS sequence"/>
</dbReference>
<evidence type="ECO:0000259" key="4">
    <source>
        <dbReference type="SMART" id="SM00922"/>
    </source>
</evidence>
<dbReference type="InterPro" id="IPR036849">
    <property type="entry name" value="Enolase-like_C_sf"/>
</dbReference>
<dbReference type="Pfam" id="PF13378">
    <property type="entry name" value="MR_MLE_C"/>
    <property type="match status" value="1"/>
</dbReference>
<protein>
    <submittedName>
        <fullName evidence="5">Racemase</fullName>
    </submittedName>
</protein>
<dbReference type="GO" id="GO:0000287">
    <property type="term" value="F:magnesium ion binding"/>
    <property type="evidence" value="ECO:0007669"/>
    <property type="project" value="TreeGrafter"/>
</dbReference>
<dbReference type="GO" id="GO:0016052">
    <property type="term" value="P:carbohydrate catabolic process"/>
    <property type="evidence" value="ECO:0007669"/>
    <property type="project" value="TreeGrafter"/>
</dbReference>
<dbReference type="RefSeq" id="WP_188897038.1">
    <property type="nucleotide sequence ID" value="NZ_BMMZ01000012.1"/>
</dbReference>
<keyword evidence="2" id="KW-0479">Metal-binding</keyword>
<evidence type="ECO:0000313" key="5">
    <source>
        <dbReference type="EMBL" id="GGL76827.1"/>
    </source>
</evidence>
<sequence>MKITGYRVVPTVLDWGRRIGDINGVMPSNETPSSILVLETDSDLVGVAIGQPGLIDSVFPAIEGEDPRSVNALYDRMLAWSFKAGHAGTVYGAIGTIDLALWDLKAKAAGEPLWRLLGGRDRTVRGYASGLDAGLDDDELHTLYRSFAQRGFTGAKLKGGWNVADDLRRLAVVQDALGVDHPVLALDANESWNPKQAVRYLAALEQQVDLAWIEEPVRRWDAQGLAAVSRQARAAVATGENLTGVDQYLPLITGNAVDIVQAGGGWGISHFLRVAALAAGHNLPVSPVGFFGHLAAAATAVPNHALTEVQGFTLPAGISADWDIDDGRVILGTEPGNGLTFDESAVRSPADVGDLPVEGPHVRPADAGLRLTLRG</sequence>
<dbReference type="InterPro" id="IPR013341">
    <property type="entry name" value="Mandelate_racemase_N_dom"/>
</dbReference>
<keyword evidence="3" id="KW-0460">Magnesium</keyword>
<dbReference type="CDD" id="cd03316">
    <property type="entry name" value="MR_like"/>
    <property type="match status" value="1"/>
</dbReference>
<name>A0A917SEL8_9ACTN</name>
<dbReference type="AlphaFoldDB" id="A0A917SEL8"/>
<dbReference type="EMBL" id="BMMZ01000012">
    <property type="protein sequence ID" value="GGL76827.1"/>
    <property type="molecule type" value="Genomic_DNA"/>
</dbReference>
<keyword evidence="6" id="KW-1185">Reference proteome</keyword>
<reference evidence="5" key="2">
    <citation type="submission" date="2020-09" db="EMBL/GenBank/DDBJ databases">
        <authorList>
            <person name="Sun Q."/>
            <person name="Zhou Y."/>
        </authorList>
    </citation>
    <scope>NUCLEOTIDE SEQUENCE</scope>
    <source>
        <strain evidence="5">CGMCC 4.7306</strain>
    </source>
</reference>
<dbReference type="InterPro" id="IPR029065">
    <property type="entry name" value="Enolase_C-like"/>
</dbReference>
<accession>A0A917SEL8</accession>
<evidence type="ECO:0000313" key="6">
    <source>
        <dbReference type="Proteomes" id="UP000613840"/>
    </source>
</evidence>
<reference evidence="5" key="1">
    <citation type="journal article" date="2014" name="Int. J. Syst. Evol. Microbiol.">
        <title>Complete genome sequence of Corynebacterium casei LMG S-19264T (=DSM 44701T), isolated from a smear-ripened cheese.</title>
        <authorList>
            <consortium name="US DOE Joint Genome Institute (JGI-PGF)"/>
            <person name="Walter F."/>
            <person name="Albersmeier A."/>
            <person name="Kalinowski J."/>
            <person name="Ruckert C."/>
        </authorList>
    </citation>
    <scope>NUCLEOTIDE SEQUENCE</scope>
    <source>
        <strain evidence="5">CGMCC 4.7306</strain>
    </source>
</reference>
<dbReference type="PANTHER" id="PTHR13794">
    <property type="entry name" value="ENOLASE SUPERFAMILY, MANDELATE RACEMASE"/>
    <property type="match status" value="1"/>
</dbReference>
<organism evidence="5 6">
    <name type="scientific">Microlunatus endophyticus</name>
    <dbReference type="NCBI Taxonomy" id="1716077"/>
    <lineage>
        <taxon>Bacteria</taxon>
        <taxon>Bacillati</taxon>
        <taxon>Actinomycetota</taxon>
        <taxon>Actinomycetes</taxon>
        <taxon>Propionibacteriales</taxon>
        <taxon>Propionibacteriaceae</taxon>
        <taxon>Microlunatus</taxon>
    </lineage>
</organism>
<dbReference type="SUPFAM" id="SSF51604">
    <property type="entry name" value="Enolase C-terminal domain-like"/>
    <property type="match status" value="1"/>
</dbReference>
<dbReference type="InterPro" id="IPR013342">
    <property type="entry name" value="Mandelate_racemase_C"/>
</dbReference>
<gene>
    <name evidence="5" type="ORF">GCM10011575_38710</name>
</gene>
<evidence type="ECO:0000256" key="2">
    <source>
        <dbReference type="ARBA" id="ARBA00022723"/>
    </source>
</evidence>
<evidence type="ECO:0000256" key="1">
    <source>
        <dbReference type="ARBA" id="ARBA00001946"/>
    </source>
</evidence>
<dbReference type="SUPFAM" id="SSF54826">
    <property type="entry name" value="Enolase N-terminal domain-like"/>
    <property type="match status" value="1"/>
</dbReference>
<dbReference type="Gene3D" id="3.20.20.120">
    <property type="entry name" value="Enolase-like C-terminal domain"/>
    <property type="match status" value="1"/>
</dbReference>
<comment type="caution">
    <text evidence="5">The sequence shown here is derived from an EMBL/GenBank/DDBJ whole genome shotgun (WGS) entry which is preliminary data.</text>
</comment>
<dbReference type="Pfam" id="PF02746">
    <property type="entry name" value="MR_MLE_N"/>
    <property type="match status" value="1"/>
</dbReference>
<proteinExistence type="predicted"/>
<dbReference type="InterPro" id="IPR046945">
    <property type="entry name" value="RHMD-like"/>
</dbReference>
<dbReference type="InterPro" id="IPR029017">
    <property type="entry name" value="Enolase-like_N"/>
</dbReference>
<dbReference type="GO" id="GO:0016836">
    <property type="term" value="F:hydro-lyase activity"/>
    <property type="evidence" value="ECO:0007669"/>
    <property type="project" value="TreeGrafter"/>
</dbReference>
<evidence type="ECO:0000256" key="3">
    <source>
        <dbReference type="ARBA" id="ARBA00022842"/>
    </source>
</evidence>
<comment type="cofactor">
    <cofactor evidence="1">
        <name>Mg(2+)</name>
        <dbReference type="ChEBI" id="CHEBI:18420"/>
    </cofactor>
</comment>
<feature type="domain" description="Mandelate racemase/muconate lactonizing enzyme C-terminal" evidence="4">
    <location>
        <begin position="137"/>
        <end position="235"/>
    </location>
</feature>
<dbReference type="PANTHER" id="PTHR13794:SF58">
    <property type="entry name" value="MITOCHONDRIAL ENOLASE SUPERFAMILY MEMBER 1"/>
    <property type="match status" value="1"/>
</dbReference>
<dbReference type="SMART" id="SM00922">
    <property type="entry name" value="MR_MLE"/>
    <property type="match status" value="1"/>
</dbReference>
<dbReference type="Gene3D" id="3.30.390.10">
    <property type="entry name" value="Enolase-like, N-terminal domain"/>
    <property type="match status" value="1"/>
</dbReference>